<accession>A0AAD9B1Q3</accession>
<sequence length="102" mass="11451">MLRPAAPRGTRRSPSCLIPETAEEDQLPKPPLCLTTGTTQKQHEKQSETYTLAYRLRLTRSPGELSKSTTHPASSRQSGVRRQTRDPGSEKGRRFMVFNSNP</sequence>
<evidence type="ECO:0000313" key="3">
    <source>
        <dbReference type="Proteomes" id="UP001243330"/>
    </source>
</evidence>
<feature type="compositionally biased region" description="Polar residues" evidence="1">
    <location>
        <begin position="66"/>
        <end position="81"/>
    </location>
</feature>
<reference evidence="2" key="1">
    <citation type="submission" date="2023-01" db="EMBL/GenBank/DDBJ databases">
        <title>Colletotrichum chrysophilum M932 genome sequence.</title>
        <authorList>
            <person name="Baroncelli R."/>
        </authorList>
    </citation>
    <scope>NUCLEOTIDE SEQUENCE</scope>
    <source>
        <strain evidence="2">M932</strain>
    </source>
</reference>
<organism evidence="2 3">
    <name type="scientific">Colletotrichum chrysophilum</name>
    <dbReference type="NCBI Taxonomy" id="1836956"/>
    <lineage>
        <taxon>Eukaryota</taxon>
        <taxon>Fungi</taxon>
        <taxon>Dikarya</taxon>
        <taxon>Ascomycota</taxon>
        <taxon>Pezizomycotina</taxon>
        <taxon>Sordariomycetes</taxon>
        <taxon>Hypocreomycetidae</taxon>
        <taxon>Glomerellales</taxon>
        <taxon>Glomerellaceae</taxon>
        <taxon>Colletotrichum</taxon>
        <taxon>Colletotrichum gloeosporioides species complex</taxon>
    </lineage>
</organism>
<evidence type="ECO:0000313" key="2">
    <source>
        <dbReference type="EMBL" id="KAK1857360.1"/>
    </source>
</evidence>
<dbReference type="EMBL" id="JAQOWY010000001">
    <property type="protein sequence ID" value="KAK1857360.1"/>
    <property type="molecule type" value="Genomic_DNA"/>
</dbReference>
<dbReference type="AlphaFoldDB" id="A0AAD9B1Q3"/>
<gene>
    <name evidence="2" type="ORF">CCHR01_00141</name>
</gene>
<evidence type="ECO:0000256" key="1">
    <source>
        <dbReference type="SAM" id="MobiDB-lite"/>
    </source>
</evidence>
<keyword evidence="3" id="KW-1185">Reference proteome</keyword>
<feature type="compositionally biased region" description="Basic and acidic residues" evidence="1">
    <location>
        <begin position="83"/>
        <end position="93"/>
    </location>
</feature>
<name>A0AAD9B1Q3_9PEZI</name>
<dbReference type="Proteomes" id="UP001243330">
    <property type="component" value="Unassembled WGS sequence"/>
</dbReference>
<protein>
    <submittedName>
        <fullName evidence="2">Uncharacterized protein</fullName>
    </submittedName>
</protein>
<comment type="caution">
    <text evidence="2">The sequence shown here is derived from an EMBL/GenBank/DDBJ whole genome shotgun (WGS) entry which is preliminary data.</text>
</comment>
<proteinExistence type="predicted"/>
<feature type="region of interest" description="Disordered" evidence="1">
    <location>
        <begin position="1"/>
        <end position="102"/>
    </location>
</feature>